<feature type="domain" description="HD-GYP" evidence="2">
    <location>
        <begin position="555"/>
        <end position="751"/>
    </location>
</feature>
<dbReference type="SMART" id="SM00471">
    <property type="entry name" value="HDc"/>
    <property type="match status" value="1"/>
</dbReference>
<name>A0A246BQK9_9DEIO</name>
<dbReference type="Proteomes" id="UP000197208">
    <property type="component" value="Unassembled WGS sequence"/>
</dbReference>
<dbReference type="CDD" id="cd00077">
    <property type="entry name" value="HDc"/>
    <property type="match status" value="1"/>
</dbReference>
<keyword evidence="4" id="KW-1185">Reference proteome</keyword>
<dbReference type="NCBIfam" id="TIGR00277">
    <property type="entry name" value="HDIG"/>
    <property type="match status" value="1"/>
</dbReference>
<dbReference type="InterPro" id="IPR003607">
    <property type="entry name" value="HD/PDEase_dom"/>
</dbReference>
<dbReference type="AlphaFoldDB" id="A0A246BQK9"/>
<dbReference type="Gene3D" id="1.10.3210.10">
    <property type="entry name" value="Hypothetical protein af1432"/>
    <property type="match status" value="1"/>
</dbReference>
<evidence type="ECO:0000313" key="3">
    <source>
        <dbReference type="EMBL" id="OWL97977.1"/>
    </source>
</evidence>
<organism evidence="3 4">
    <name type="scientific">Deinococcus indicus</name>
    <dbReference type="NCBI Taxonomy" id="223556"/>
    <lineage>
        <taxon>Bacteria</taxon>
        <taxon>Thermotogati</taxon>
        <taxon>Deinococcota</taxon>
        <taxon>Deinococci</taxon>
        <taxon>Deinococcales</taxon>
        <taxon>Deinococcaceae</taxon>
        <taxon>Deinococcus</taxon>
    </lineage>
</organism>
<evidence type="ECO:0000256" key="1">
    <source>
        <dbReference type="SAM" id="MobiDB-lite"/>
    </source>
</evidence>
<dbReference type="Pfam" id="PF13487">
    <property type="entry name" value="HD_5"/>
    <property type="match status" value="1"/>
</dbReference>
<dbReference type="InterPro" id="IPR006675">
    <property type="entry name" value="HDIG_dom"/>
</dbReference>
<dbReference type="PROSITE" id="PS51832">
    <property type="entry name" value="HD_GYP"/>
    <property type="match status" value="1"/>
</dbReference>
<dbReference type="RefSeq" id="WP_229844038.1">
    <property type="nucleotide sequence ID" value="NZ_BNAM01000003.1"/>
</dbReference>
<dbReference type="InterPro" id="IPR052020">
    <property type="entry name" value="Cyclic_di-GMP/3'3'-cGAMP_PDE"/>
</dbReference>
<sequence length="757" mass="79966">MARRTAPPTTPPVPDHSGAGPEHLLLTLRPGRGVPPDTCGSPAAHRAALPWLAQLGTLDLHRAAWGEPVTLTRPRHRAVRLPGAHRQAPSATVQGTVPGGALLRLDWSGQPAAGRNGPALLAAGPALHAPRPADLPAELLPCLTLPPAQALAAAAPFLRRAGVLRAQLSDGEELTDLPLADWPLTDPSVTDGPLTGLHAAAPHALNIGPPHATLGRLWLAAPPGPDAHAAAQAMSVTARAAARQLELARAARVARLSLDLQGAAQALRDGHALPEEALQAAQRLIRARGAALLTRRGALIQTGTLDAAALRRAARSLHLSLHLTRRPDSRPPPAPALLDLGRWTLLIPLTSPEAAGGAWAFQLDACAPPWLSDPDDLIWDTLRRAARDPVHATGPRGLERRQEGGVTLSPTLLSVLGSLGDSQIPSQIAGRGLGHLTGDGGAVGGAYLTAPGSAGVADTGRDLAASAGTVTALREAHLQAELWRAAGQGESRQLTLAGPAPAFLSVSPVQVGGQATGVLALLHDAPPPPATLPLLSVLAAQVGKASEQQRVLRDLAQVREQTFRVLGRVLEYRSFETKGHTDRVTTLALRLGQALDLPSTQLAHLRWGAYLHDLGKIAIADDVLHKRGALTAPEWRWMRRHVTIGETLLREQGLVPPEVLQIVRHHHERWDGTGYPDGLGGRDIPLLARLFAVVDVFDALSSERPYKAPWSRSETLRELRRVAGTHLDPDLVDTFLTMLESAAWDAPPAGPFDPALH</sequence>
<feature type="region of interest" description="Disordered" evidence="1">
    <location>
        <begin position="1"/>
        <end position="23"/>
    </location>
</feature>
<comment type="caution">
    <text evidence="3">The sequence shown here is derived from an EMBL/GenBank/DDBJ whole genome shotgun (WGS) entry which is preliminary data.</text>
</comment>
<dbReference type="PANTHER" id="PTHR45228">
    <property type="entry name" value="CYCLIC DI-GMP PHOSPHODIESTERASE TM_0186-RELATED"/>
    <property type="match status" value="1"/>
</dbReference>
<evidence type="ECO:0000313" key="4">
    <source>
        <dbReference type="Proteomes" id="UP000197208"/>
    </source>
</evidence>
<protein>
    <recommendedName>
        <fullName evidence="2">HD-GYP domain-containing protein</fullName>
    </recommendedName>
</protein>
<proteinExistence type="predicted"/>
<dbReference type="PANTHER" id="PTHR45228:SF8">
    <property type="entry name" value="TWO-COMPONENT RESPONSE REGULATOR-RELATED"/>
    <property type="match status" value="1"/>
</dbReference>
<reference evidence="3 4" key="1">
    <citation type="submission" date="2017-05" db="EMBL/GenBank/DDBJ databases">
        <title>De novo genome assembly of Deniococcus indicus strain DR1.</title>
        <authorList>
            <person name="Chauhan D."/>
            <person name="Yennamalli R.M."/>
            <person name="Priyadarshini R."/>
        </authorList>
    </citation>
    <scope>NUCLEOTIDE SEQUENCE [LARGE SCALE GENOMIC DNA]</scope>
    <source>
        <strain evidence="3 4">DR1</strain>
    </source>
</reference>
<dbReference type="SUPFAM" id="SSF109604">
    <property type="entry name" value="HD-domain/PDEase-like"/>
    <property type="match status" value="1"/>
</dbReference>
<dbReference type="InterPro" id="IPR037522">
    <property type="entry name" value="HD_GYP_dom"/>
</dbReference>
<accession>A0A246BQK9</accession>
<gene>
    <name evidence="3" type="ORF">CBQ26_07030</name>
</gene>
<evidence type="ECO:0000259" key="2">
    <source>
        <dbReference type="PROSITE" id="PS51832"/>
    </source>
</evidence>
<dbReference type="EMBL" id="NHMK01000009">
    <property type="protein sequence ID" value="OWL97977.1"/>
    <property type="molecule type" value="Genomic_DNA"/>
</dbReference>